<dbReference type="InterPro" id="IPR002156">
    <property type="entry name" value="RNaseH_domain"/>
</dbReference>
<dbReference type="InterPro" id="IPR036691">
    <property type="entry name" value="Endo/exonu/phosph_ase_sf"/>
</dbReference>
<dbReference type="GO" id="GO:0004523">
    <property type="term" value="F:RNA-DNA hybrid ribonuclease activity"/>
    <property type="evidence" value="ECO:0007669"/>
    <property type="project" value="InterPro"/>
</dbReference>
<dbReference type="SUPFAM" id="SSF53098">
    <property type="entry name" value="Ribonuclease H-like"/>
    <property type="match status" value="1"/>
</dbReference>
<keyword evidence="2" id="KW-0548">Nucleotidyltransferase</keyword>
<dbReference type="CDD" id="cd01650">
    <property type="entry name" value="RT_nLTR_like"/>
    <property type="match status" value="1"/>
</dbReference>
<organism evidence="2 3">
    <name type="scientific">Gossypium australe</name>
    <dbReference type="NCBI Taxonomy" id="47621"/>
    <lineage>
        <taxon>Eukaryota</taxon>
        <taxon>Viridiplantae</taxon>
        <taxon>Streptophyta</taxon>
        <taxon>Embryophyta</taxon>
        <taxon>Tracheophyta</taxon>
        <taxon>Spermatophyta</taxon>
        <taxon>Magnoliopsida</taxon>
        <taxon>eudicotyledons</taxon>
        <taxon>Gunneridae</taxon>
        <taxon>Pentapetalae</taxon>
        <taxon>rosids</taxon>
        <taxon>malvids</taxon>
        <taxon>Malvales</taxon>
        <taxon>Malvaceae</taxon>
        <taxon>Malvoideae</taxon>
        <taxon>Gossypium</taxon>
    </lineage>
</organism>
<dbReference type="EMBL" id="SMMG02000011">
    <property type="protein sequence ID" value="KAA3456464.1"/>
    <property type="molecule type" value="Genomic_DNA"/>
</dbReference>
<dbReference type="CDD" id="cd06222">
    <property type="entry name" value="RNase_H_like"/>
    <property type="match status" value="1"/>
</dbReference>
<dbReference type="PROSITE" id="PS50878">
    <property type="entry name" value="RT_POL"/>
    <property type="match status" value="1"/>
</dbReference>
<evidence type="ECO:0000313" key="2">
    <source>
        <dbReference type="EMBL" id="KAA3456464.1"/>
    </source>
</evidence>
<dbReference type="InterPro" id="IPR036397">
    <property type="entry name" value="RNaseH_sf"/>
</dbReference>
<dbReference type="InterPro" id="IPR043502">
    <property type="entry name" value="DNA/RNA_pol_sf"/>
</dbReference>
<protein>
    <submittedName>
        <fullName evidence="2">Reverse transcriptase</fullName>
    </submittedName>
</protein>
<dbReference type="Gene3D" id="3.60.10.10">
    <property type="entry name" value="Endonuclease/exonuclease/phosphatase"/>
    <property type="match status" value="1"/>
</dbReference>
<dbReference type="Gene3D" id="3.30.420.10">
    <property type="entry name" value="Ribonuclease H-like superfamily/Ribonuclease H"/>
    <property type="match status" value="1"/>
</dbReference>
<dbReference type="GO" id="GO:0003676">
    <property type="term" value="F:nucleic acid binding"/>
    <property type="evidence" value="ECO:0007669"/>
    <property type="project" value="InterPro"/>
</dbReference>
<keyword evidence="3" id="KW-1185">Reference proteome</keyword>
<dbReference type="Proteomes" id="UP000325315">
    <property type="component" value="Unassembled WGS sequence"/>
</dbReference>
<dbReference type="InterPro" id="IPR044730">
    <property type="entry name" value="RNase_H-like_dom_plant"/>
</dbReference>
<dbReference type="SUPFAM" id="SSF56219">
    <property type="entry name" value="DNase I-like"/>
    <property type="match status" value="1"/>
</dbReference>
<dbReference type="OrthoDB" id="10062692at2759"/>
<dbReference type="InterPro" id="IPR000477">
    <property type="entry name" value="RT_dom"/>
</dbReference>
<feature type="domain" description="Reverse transcriptase" evidence="1">
    <location>
        <begin position="441"/>
        <end position="714"/>
    </location>
</feature>
<dbReference type="PANTHER" id="PTHR46890:SF48">
    <property type="entry name" value="RNA-DIRECTED DNA POLYMERASE"/>
    <property type="match status" value="1"/>
</dbReference>
<keyword evidence="2" id="KW-0808">Transferase</keyword>
<dbReference type="Pfam" id="PF13456">
    <property type="entry name" value="RVT_3"/>
    <property type="match status" value="1"/>
</dbReference>
<evidence type="ECO:0000259" key="1">
    <source>
        <dbReference type="PROSITE" id="PS50878"/>
    </source>
</evidence>
<accession>A0A5B6UJ11</accession>
<dbReference type="SUPFAM" id="SSF56672">
    <property type="entry name" value="DNA/RNA polymerases"/>
    <property type="match status" value="1"/>
</dbReference>
<name>A0A5B6UJ11_9ROSI</name>
<dbReference type="Pfam" id="PF00078">
    <property type="entry name" value="RVT_1"/>
    <property type="match status" value="1"/>
</dbReference>
<dbReference type="PANTHER" id="PTHR46890">
    <property type="entry name" value="NON-LTR RETROLELEMENT REVERSE TRANSCRIPTASE-LIKE PROTEIN-RELATED"/>
    <property type="match status" value="1"/>
</dbReference>
<dbReference type="GO" id="GO:0003964">
    <property type="term" value="F:RNA-directed DNA polymerase activity"/>
    <property type="evidence" value="ECO:0007669"/>
    <property type="project" value="UniProtKB-KW"/>
</dbReference>
<comment type="caution">
    <text evidence="2">The sequence shown here is derived from an EMBL/GenBank/DDBJ whole genome shotgun (WGS) entry which is preliminary data.</text>
</comment>
<gene>
    <name evidence="2" type="ORF">EPI10_003267</name>
</gene>
<evidence type="ECO:0000313" key="3">
    <source>
        <dbReference type="Proteomes" id="UP000325315"/>
    </source>
</evidence>
<sequence length="1256" mass="145076">METKLNQQRMSKVRRSCDFINGIDVDTEGSRGGLCLAWKSGMDISLRSFSKWYIDVVVKEDNSQIEWRFTGFYGSPYSKDRIQVWDLLKKLRQNGTGPWLVAGDFHEIMYSFEKKGGLPRDPKRMEVFKETLIECQLKDIGFVGAPFTWERGNLPETNIKERLDRGVANEEWIFLFPLGRVQYLPFLGSDHCPLLFNTVSVHSYPSCRRFHFEAWWTMEESFEEVIKGIWESSSEPLMDRLKILQNGLEEWAGIIRRKKWELKRKLSQELESLLLGERDDETLEKIIDTKIHLSMEIEKDELYWEQRARVNWLKYGDKNTAFFHKSATTRRRVNSITWLVTDDGKEVVEEIELQEAAKSYFEKLFSSEGMADPKKILEEVESSITPEMNEVLNSPYTAEEILRALKGMGPLKAPGPDGFPALFFQKYWHIVGKEVIEFSLGVLNEGKRVDSANLTDIVLIPKINHPTTLVNFRPISLCTVMYKLVTKTIANRLQEVMGFCIDKAQSAFVPGRLISDNVLLAYELLHTFRQKRMGKKGYMAVKLEMSKAYDRVEWEFVRQMMKQIGFETRLIELIMQCITSSSYAVIVNGNRGSSFHPTRGLRQGDPLSSFLFLICSEGLSALMRSAMRNGLVKGAKACRRGPEISHLYLLMTAYFLGFEVLLVRRNIWVFLELWAEGNLRLFSNLVDRISVRIDAWNTRLLSQGGKEIFIKSVLQSIPTYAMSCFLFPKNLCDEIERKFATFWWQKSARKRGIHWCQWKFLCQSKEEGLGFRNMAQFNIALLEKQGWRFFNFPDTLVSQVFKAKYFPDCHFLDSRLGNSGSFVWRSIWATKVTLEKGVIWKVGTGRNISISEHAWIPNYDNIRLMSRFDNLHSDKVEALINSNSREWNRGLVVDTFPAEVADLILRIPLAAVAHEDFIAWKEDPSGEYTVKSSYKLLQRLDPIAYALQPVYKDFYKKVWRLDIPSKVQVFIWKVAWNYLATKVNMMARRLVTNSLDCPVSMEIWRFLSDLNGIVDTQEEFVNWLTRTVLSLSLARSRIFCIALWAIWGERNSRIHDRKYRSGREIANFVLNYVKEMDGVKERTQHTLSAGATWQPPSGQDIKINFDGAFEERNECAASGVVVRDRLGRILLSSSQIHGGVESAFAAEALACRRAVQIALTMEQTGIIIEGDSLTTIKKCKMNSQDKSKISSFITDIHQLKSRKPNLRFEYTPRSANKVAHLLASMSLKRREEIYLQHGVPWYAGTQAREESVRDPD</sequence>
<dbReference type="InterPro" id="IPR012337">
    <property type="entry name" value="RNaseH-like_sf"/>
</dbReference>
<keyword evidence="2" id="KW-0695">RNA-directed DNA polymerase</keyword>
<dbReference type="InterPro" id="IPR052343">
    <property type="entry name" value="Retrotransposon-Effector_Assoc"/>
</dbReference>
<dbReference type="AlphaFoldDB" id="A0A5B6UJ11"/>
<reference evidence="2" key="1">
    <citation type="submission" date="2019-08" db="EMBL/GenBank/DDBJ databases">
        <authorList>
            <person name="Liu F."/>
        </authorList>
    </citation>
    <scope>NUCLEOTIDE SEQUENCE [LARGE SCALE GENOMIC DNA]</scope>
    <source>
        <strain evidence="2">PA1801</strain>
        <tissue evidence="2">Leaf</tissue>
    </source>
</reference>
<proteinExistence type="predicted"/>